<dbReference type="Pfam" id="PF20242">
    <property type="entry name" value="Emfourin"/>
    <property type="match status" value="1"/>
</dbReference>
<sequence length="105" mass="11026">MIEVPTPVHIDFRRSGGIAGIDMTASVDSRDLPDEHAGVAADLLSGGDNLRQGDSPGVPDGFTYEVNVSDGSRSQQYQWSGPQVPAAVRPLLDDLGKRAQPASPA</sequence>
<accession>A0A916WNY3</accession>
<reference evidence="1" key="1">
    <citation type="journal article" date="2014" name="Int. J. Syst. Evol. Microbiol.">
        <title>Complete genome sequence of Corynebacterium casei LMG S-19264T (=DSM 44701T), isolated from a smear-ripened cheese.</title>
        <authorList>
            <consortium name="US DOE Joint Genome Institute (JGI-PGF)"/>
            <person name="Walter F."/>
            <person name="Albersmeier A."/>
            <person name="Kalinowski J."/>
            <person name="Ruckert C."/>
        </authorList>
    </citation>
    <scope>NUCLEOTIDE SEQUENCE</scope>
    <source>
        <strain evidence="1">CGMCC 1.12827</strain>
    </source>
</reference>
<organism evidence="1 2">
    <name type="scientific">Gordonia jinhuaensis</name>
    <dbReference type="NCBI Taxonomy" id="1517702"/>
    <lineage>
        <taxon>Bacteria</taxon>
        <taxon>Bacillati</taxon>
        <taxon>Actinomycetota</taxon>
        <taxon>Actinomycetes</taxon>
        <taxon>Mycobacteriales</taxon>
        <taxon>Gordoniaceae</taxon>
        <taxon>Gordonia</taxon>
    </lineage>
</organism>
<keyword evidence="2" id="KW-1185">Reference proteome</keyword>
<gene>
    <name evidence="1" type="ORF">GCM10011489_00030</name>
</gene>
<dbReference type="Proteomes" id="UP000621454">
    <property type="component" value="Unassembled WGS sequence"/>
</dbReference>
<evidence type="ECO:0000313" key="1">
    <source>
        <dbReference type="EMBL" id="GGB15887.1"/>
    </source>
</evidence>
<dbReference type="InterPro" id="IPR049457">
    <property type="entry name" value="Emfourin"/>
</dbReference>
<comment type="caution">
    <text evidence="1">The sequence shown here is derived from an EMBL/GenBank/DDBJ whole genome shotgun (WGS) entry which is preliminary data.</text>
</comment>
<reference evidence="1" key="2">
    <citation type="submission" date="2020-09" db="EMBL/GenBank/DDBJ databases">
        <authorList>
            <person name="Sun Q."/>
            <person name="Zhou Y."/>
        </authorList>
    </citation>
    <scope>NUCLEOTIDE SEQUENCE</scope>
    <source>
        <strain evidence="1">CGMCC 1.12827</strain>
    </source>
</reference>
<protein>
    <submittedName>
        <fullName evidence="1">Uncharacterized protein</fullName>
    </submittedName>
</protein>
<dbReference type="AlphaFoldDB" id="A0A916WNY3"/>
<evidence type="ECO:0000313" key="2">
    <source>
        <dbReference type="Proteomes" id="UP000621454"/>
    </source>
</evidence>
<dbReference type="EMBL" id="BMGC01000001">
    <property type="protein sequence ID" value="GGB15887.1"/>
    <property type="molecule type" value="Genomic_DNA"/>
</dbReference>
<name>A0A916WNY3_9ACTN</name>
<proteinExistence type="predicted"/>